<dbReference type="Proteomes" id="UP001642540">
    <property type="component" value="Unassembled WGS sequence"/>
</dbReference>
<reference evidence="3 4" key="1">
    <citation type="submission" date="2024-08" db="EMBL/GenBank/DDBJ databases">
        <authorList>
            <person name="Cucini C."/>
            <person name="Frati F."/>
        </authorList>
    </citation>
    <scope>NUCLEOTIDE SEQUENCE [LARGE SCALE GENOMIC DNA]</scope>
</reference>
<sequence>MSSIFKTFIIAIIAIIGISDALLQDRGLCNSTKSLQEASLFRPIAEGPEGMCFLAYDQGPCKDGEWFSLTWDHDMEMLSRKGNCTTRQCPDNTDEGDVNRYRKFSFYYEGKCLISGAPNSNYCKDNLNVYFNHREYQPICRTDAPEIEVQTGRLFYEMMDNWFFKALRGDREYAEKYKHKL</sequence>
<proteinExistence type="predicted"/>
<feature type="signal peptide" evidence="1">
    <location>
        <begin position="1"/>
        <end position="21"/>
    </location>
</feature>
<evidence type="ECO:0000256" key="1">
    <source>
        <dbReference type="SAM" id="SignalP"/>
    </source>
</evidence>
<protein>
    <recommendedName>
        <fullName evidence="2">DUF4789 domain-containing protein</fullName>
    </recommendedName>
</protein>
<gene>
    <name evidence="3" type="ORF">ODALV1_LOCUS16721</name>
</gene>
<feature type="domain" description="DUF4789" evidence="2">
    <location>
        <begin position="42"/>
        <end position="116"/>
    </location>
</feature>
<evidence type="ECO:0000313" key="4">
    <source>
        <dbReference type="Proteomes" id="UP001642540"/>
    </source>
</evidence>
<dbReference type="Pfam" id="PF16033">
    <property type="entry name" value="DUF4789"/>
    <property type="match status" value="1"/>
</dbReference>
<keyword evidence="1" id="KW-0732">Signal</keyword>
<keyword evidence="4" id="KW-1185">Reference proteome</keyword>
<accession>A0ABP1QYT7</accession>
<organism evidence="3 4">
    <name type="scientific">Orchesella dallaii</name>
    <dbReference type="NCBI Taxonomy" id="48710"/>
    <lineage>
        <taxon>Eukaryota</taxon>
        <taxon>Metazoa</taxon>
        <taxon>Ecdysozoa</taxon>
        <taxon>Arthropoda</taxon>
        <taxon>Hexapoda</taxon>
        <taxon>Collembola</taxon>
        <taxon>Entomobryomorpha</taxon>
        <taxon>Entomobryoidea</taxon>
        <taxon>Orchesellidae</taxon>
        <taxon>Orchesellinae</taxon>
        <taxon>Orchesella</taxon>
    </lineage>
</organism>
<dbReference type="EMBL" id="CAXLJM020000051">
    <property type="protein sequence ID" value="CAL8115087.1"/>
    <property type="molecule type" value="Genomic_DNA"/>
</dbReference>
<evidence type="ECO:0000313" key="3">
    <source>
        <dbReference type="EMBL" id="CAL8115087.1"/>
    </source>
</evidence>
<comment type="caution">
    <text evidence="3">The sequence shown here is derived from an EMBL/GenBank/DDBJ whole genome shotgun (WGS) entry which is preliminary data.</text>
</comment>
<evidence type="ECO:0000259" key="2">
    <source>
        <dbReference type="Pfam" id="PF16033"/>
    </source>
</evidence>
<feature type="chain" id="PRO_5046060254" description="DUF4789 domain-containing protein" evidence="1">
    <location>
        <begin position="22"/>
        <end position="181"/>
    </location>
</feature>
<dbReference type="InterPro" id="IPR031993">
    <property type="entry name" value="DUF4789"/>
</dbReference>
<name>A0ABP1QYT7_9HEXA</name>